<proteinExistence type="predicted"/>
<reference evidence="2 3" key="1">
    <citation type="submission" date="2016-10" db="EMBL/GenBank/DDBJ databases">
        <authorList>
            <person name="de Groot N.N."/>
        </authorList>
    </citation>
    <scope>NUCLEOTIDE SEQUENCE [LARGE SCALE GENOMIC DNA]</scope>
    <source>
        <strain evidence="2 3">DSM 44215</strain>
    </source>
</reference>
<name>A0A1H2L226_9ACTN</name>
<sequence length="58" mass="6826">MSNWQKTSEGDFHRKSQHLASVGVTPQKPSASTIFVDRRWRVVYSRRTHTTDRSKSHR</sequence>
<protein>
    <submittedName>
        <fullName evidence="2">Uncharacterized protein</fullName>
    </submittedName>
</protein>
<evidence type="ECO:0000256" key="1">
    <source>
        <dbReference type="SAM" id="MobiDB-lite"/>
    </source>
</evidence>
<gene>
    <name evidence="2" type="ORF">SAMN04488548_1344276</name>
</gene>
<dbReference type="Proteomes" id="UP000183180">
    <property type="component" value="Unassembled WGS sequence"/>
</dbReference>
<evidence type="ECO:0000313" key="2">
    <source>
        <dbReference type="EMBL" id="SDU74969.1"/>
    </source>
</evidence>
<organism evidence="2 3">
    <name type="scientific">Gordonia westfalica</name>
    <dbReference type="NCBI Taxonomy" id="158898"/>
    <lineage>
        <taxon>Bacteria</taxon>
        <taxon>Bacillati</taxon>
        <taxon>Actinomycetota</taxon>
        <taxon>Actinomycetes</taxon>
        <taxon>Mycobacteriales</taxon>
        <taxon>Gordoniaceae</taxon>
        <taxon>Gordonia</taxon>
    </lineage>
</organism>
<evidence type="ECO:0000313" key="3">
    <source>
        <dbReference type="Proteomes" id="UP000183180"/>
    </source>
</evidence>
<dbReference type="STRING" id="158898.SAMN04488548_1344276"/>
<dbReference type="AlphaFoldDB" id="A0A1H2L226"/>
<feature type="region of interest" description="Disordered" evidence="1">
    <location>
        <begin position="1"/>
        <end position="31"/>
    </location>
</feature>
<dbReference type="EMBL" id="FNLM01000034">
    <property type="protein sequence ID" value="SDU74969.1"/>
    <property type="molecule type" value="Genomic_DNA"/>
</dbReference>
<accession>A0A1H2L226</accession>